<keyword evidence="6" id="KW-0045">Antibiotic biosynthesis</keyword>
<dbReference type="PROSITE" id="PS52019">
    <property type="entry name" value="PKS_MFAS_DH"/>
    <property type="match status" value="1"/>
</dbReference>
<dbReference type="SMART" id="SM00825">
    <property type="entry name" value="PKS_KS"/>
    <property type="match status" value="3"/>
</dbReference>
<proteinExistence type="predicted"/>
<evidence type="ECO:0000256" key="6">
    <source>
        <dbReference type="ARBA" id="ARBA00023194"/>
    </source>
</evidence>
<evidence type="ECO:0000259" key="12">
    <source>
        <dbReference type="PROSITE" id="PS52019"/>
    </source>
</evidence>
<name>A0ABU5REU9_9PSEU</name>
<dbReference type="CDD" id="cd00833">
    <property type="entry name" value="PKS"/>
    <property type="match status" value="3"/>
</dbReference>
<dbReference type="Pfam" id="PF08659">
    <property type="entry name" value="KR"/>
    <property type="match status" value="2"/>
</dbReference>
<dbReference type="InterPro" id="IPR013968">
    <property type="entry name" value="PKS_KR"/>
</dbReference>
<dbReference type="SMART" id="SM01294">
    <property type="entry name" value="PKS_PP_betabranch"/>
    <property type="match status" value="2"/>
</dbReference>
<dbReference type="Pfam" id="PF18369">
    <property type="entry name" value="PKS_DE"/>
    <property type="match status" value="2"/>
</dbReference>
<dbReference type="InterPro" id="IPR042104">
    <property type="entry name" value="PKS_dehydratase_sf"/>
</dbReference>
<dbReference type="Pfam" id="PF02801">
    <property type="entry name" value="Ketoacyl-synt_C"/>
    <property type="match status" value="3"/>
</dbReference>
<keyword evidence="4" id="KW-0597">Phosphoprotein</keyword>
<evidence type="ECO:0000256" key="8">
    <source>
        <dbReference type="ARBA" id="ARBA00023315"/>
    </source>
</evidence>
<dbReference type="InterPro" id="IPR006162">
    <property type="entry name" value="Ppantetheine_attach_site"/>
</dbReference>
<dbReference type="InterPro" id="IPR014031">
    <property type="entry name" value="Ketoacyl_synth_C"/>
</dbReference>
<dbReference type="PANTHER" id="PTHR43775">
    <property type="entry name" value="FATTY ACID SYNTHASE"/>
    <property type="match status" value="1"/>
</dbReference>
<dbReference type="Pfam" id="PF00698">
    <property type="entry name" value="Acyl_transf_1"/>
    <property type="match status" value="3"/>
</dbReference>
<dbReference type="SUPFAM" id="SSF53474">
    <property type="entry name" value="alpha/beta-Hydrolases"/>
    <property type="match status" value="1"/>
</dbReference>
<dbReference type="InterPro" id="IPR020807">
    <property type="entry name" value="PKS_DH"/>
</dbReference>
<dbReference type="SUPFAM" id="SSF53901">
    <property type="entry name" value="Thiolase-like"/>
    <property type="match status" value="3"/>
</dbReference>
<dbReference type="InterPro" id="IPR029058">
    <property type="entry name" value="AB_hydrolase_fold"/>
</dbReference>
<dbReference type="InterPro" id="IPR009081">
    <property type="entry name" value="PP-bd_ACP"/>
</dbReference>
<feature type="region of interest" description="C-terminal hotdog fold" evidence="9">
    <location>
        <begin position="2547"/>
        <end position="2679"/>
    </location>
</feature>
<dbReference type="InterPro" id="IPR020802">
    <property type="entry name" value="TesA-like"/>
</dbReference>
<dbReference type="InterPro" id="IPR016036">
    <property type="entry name" value="Malonyl_transacylase_ACP-bd"/>
</dbReference>
<evidence type="ECO:0000313" key="13">
    <source>
        <dbReference type="EMBL" id="MEA5364129.1"/>
    </source>
</evidence>
<dbReference type="Pfam" id="PF21089">
    <property type="entry name" value="PKS_DH_N"/>
    <property type="match status" value="1"/>
</dbReference>
<dbReference type="SMART" id="SM00826">
    <property type="entry name" value="PKS_DH"/>
    <property type="match status" value="1"/>
</dbReference>
<dbReference type="CDD" id="cd08956">
    <property type="entry name" value="KR_3_FAS_SDR_x"/>
    <property type="match status" value="1"/>
</dbReference>
<keyword evidence="3" id="KW-0596">Phosphopantetheine</keyword>
<feature type="region of interest" description="N-terminal hotdog fold" evidence="9">
    <location>
        <begin position="2411"/>
        <end position="2536"/>
    </location>
</feature>
<dbReference type="InterPro" id="IPR049900">
    <property type="entry name" value="PKS_mFAS_DH"/>
</dbReference>
<dbReference type="CDD" id="cd08952">
    <property type="entry name" value="KR_1_SDR_x"/>
    <property type="match status" value="2"/>
</dbReference>
<organism evidence="13 14">
    <name type="scientific">Amycolatopsis heterodermiae</name>
    <dbReference type="NCBI Taxonomy" id="3110235"/>
    <lineage>
        <taxon>Bacteria</taxon>
        <taxon>Bacillati</taxon>
        <taxon>Actinomycetota</taxon>
        <taxon>Actinomycetes</taxon>
        <taxon>Pseudonocardiales</taxon>
        <taxon>Pseudonocardiaceae</taxon>
        <taxon>Amycolatopsis</taxon>
    </lineage>
</organism>
<dbReference type="Pfam" id="PF08990">
    <property type="entry name" value="Docking"/>
    <property type="match status" value="1"/>
</dbReference>
<comment type="pathway">
    <text evidence="2">Antibiotic biosynthesis.</text>
</comment>
<keyword evidence="14" id="KW-1185">Reference proteome</keyword>
<dbReference type="Pfam" id="PF00550">
    <property type="entry name" value="PP-binding"/>
    <property type="match status" value="3"/>
</dbReference>
<dbReference type="InterPro" id="IPR014043">
    <property type="entry name" value="Acyl_transferase_dom"/>
</dbReference>
<dbReference type="SUPFAM" id="SSF52151">
    <property type="entry name" value="FabD/lysophospholipase-like"/>
    <property type="match status" value="3"/>
</dbReference>
<dbReference type="PANTHER" id="PTHR43775:SF51">
    <property type="entry name" value="INACTIVE PHENOLPHTHIOCEROL SYNTHESIS POLYKETIDE SYNTHASE TYPE I PKS1-RELATED"/>
    <property type="match status" value="1"/>
</dbReference>
<feature type="active site" description="Proton acceptor; for dehydratase activity" evidence="9">
    <location>
        <position position="2443"/>
    </location>
</feature>
<dbReference type="SUPFAM" id="SSF47336">
    <property type="entry name" value="ACP-like"/>
    <property type="match status" value="2"/>
</dbReference>
<dbReference type="PROSITE" id="PS50075">
    <property type="entry name" value="CARRIER"/>
    <property type="match status" value="3"/>
</dbReference>
<dbReference type="InterPro" id="IPR049552">
    <property type="entry name" value="PKS_DH_N"/>
</dbReference>
<dbReference type="NCBIfam" id="NF045894">
    <property type="entry name" value="PKS_plus_SDR"/>
    <property type="match status" value="1"/>
</dbReference>
<reference evidence="13 14" key="1">
    <citation type="submission" date="2023-12" db="EMBL/GenBank/DDBJ databases">
        <title>Amycolatopsis sp. V23-08.</title>
        <authorList>
            <person name="Somphong A."/>
        </authorList>
    </citation>
    <scope>NUCLEOTIDE SEQUENCE [LARGE SCALE GENOMIC DNA]</scope>
    <source>
        <strain evidence="13 14">V23-08</strain>
    </source>
</reference>
<feature type="domain" description="Carrier" evidence="10">
    <location>
        <begin position="1433"/>
        <end position="1508"/>
    </location>
</feature>
<dbReference type="InterPro" id="IPR057326">
    <property type="entry name" value="KR_dom"/>
</dbReference>
<dbReference type="InterPro" id="IPR036736">
    <property type="entry name" value="ACP-like_sf"/>
</dbReference>
<comment type="caution">
    <text evidence="13">The sequence shown here is derived from an EMBL/GenBank/DDBJ whole genome shotgun (WGS) entry which is preliminary data.</text>
</comment>
<dbReference type="Gene3D" id="3.40.47.10">
    <property type="match status" value="3"/>
</dbReference>
<dbReference type="InterPro" id="IPR001031">
    <property type="entry name" value="Thioesterase"/>
</dbReference>
<evidence type="ECO:0000256" key="3">
    <source>
        <dbReference type="ARBA" id="ARBA00022450"/>
    </source>
</evidence>
<dbReference type="SMART" id="SM00823">
    <property type="entry name" value="PKS_PP"/>
    <property type="match status" value="3"/>
</dbReference>
<comment type="cofactor">
    <cofactor evidence="1">
        <name>pantetheine 4'-phosphate</name>
        <dbReference type="ChEBI" id="CHEBI:47942"/>
    </cofactor>
</comment>
<dbReference type="Pfam" id="PF00975">
    <property type="entry name" value="Thioesterase"/>
    <property type="match status" value="1"/>
</dbReference>
<dbReference type="SMART" id="SM00824">
    <property type="entry name" value="PKS_TE"/>
    <property type="match status" value="1"/>
</dbReference>
<dbReference type="InterPro" id="IPR020841">
    <property type="entry name" value="PKS_Beta-ketoAc_synthase_dom"/>
</dbReference>
<dbReference type="InterPro" id="IPR018201">
    <property type="entry name" value="Ketoacyl_synth_AS"/>
</dbReference>
<dbReference type="PROSITE" id="PS52004">
    <property type="entry name" value="KS3_2"/>
    <property type="match status" value="3"/>
</dbReference>
<dbReference type="EMBL" id="JAYFSI010000008">
    <property type="protein sequence ID" value="MEA5364129.1"/>
    <property type="molecule type" value="Genomic_DNA"/>
</dbReference>
<dbReference type="InterPro" id="IPR036291">
    <property type="entry name" value="NAD(P)-bd_dom_sf"/>
</dbReference>
<dbReference type="Gene3D" id="3.40.50.1820">
    <property type="entry name" value="alpha/beta hydrolase"/>
    <property type="match status" value="1"/>
</dbReference>
<feature type="domain" description="Carrier" evidence="10">
    <location>
        <begin position="4573"/>
        <end position="4648"/>
    </location>
</feature>
<dbReference type="Gene3D" id="1.10.1200.10">
    <property type="entry name" value="ACP-like"/>
    <property type="match status" value="3"/>
</dbReference>
<evidence type="ECO:0000256" key="4">
    <source>
        <dbReference type="ARBA" id="ARBA00022553"/>
    </source>
</evidence>
<dbReference type="SUPFAM" id="SSF55048">
    <property type="entry name" value="Probable ACP-binding domain of malonyl-CoA ACP transacylase"/>
    <property type="match status" value="3"/>
</dbReference>
<dbReference type="InterPro" id="IPR050091">
    <property type="entry name" value="PKS_NRPS_Biosynth_Enz"/>
</dbReference>
<evidence type="ECO:0000259" key="10">
    <source>
        <dbReference type="PROSITE" id="PS50075"/>
    </source>
</evidence>
<dbReference type="Pfam" id="PF00109">
    <property type="entry name" value="ketoacyl-synt"/>
    <property type="match status" value="3"/>
</dbReference>
<feature type="domain" description="Ketosynthase family 3 (KS3)" evidence="11">
    <location>
        <begin position="1525"/>
        <end position="1949"/>
    </location>
</feature>
<dbReference type="SUPFAM" id="SSF51735">
    <property type="entry name" value="NAD(P)-binding Rossmann-fold domains"/>
    <property type="match status" value="5"/>
</dbReference>
<feature type="domain" description="Ketosynthase family 3 (KS3)" evidence="11">
    <location>
        <begin position="3227"/>
        <end position="3652"/>
    </location>
</feature>
<sequence>MTEQNDDKLRYFLKRVTADLHETRRRLREAEAGAQEPIAIVAMGCRYPGGVRTPDDLWRLVAEGRDGVSGFPADRGWDLDALYDDDPDAAGTSYTREGGFLHDAAQFDPEFFGISPREAVAMDPQQRLLLETSWEAFERAGIDPTSVRGSKTGVFAGVMYHDYATRLLAVPEGVEGYLSTGTAGSVVTGRVSYALGLEGPAVTVDTACSSSLVAVHLAAQALRNGECTLALAGGVTVMASPGAFVEFSRQRGLASDGRCKAFSADADGTGWGEGAGVLLLEKLSDARRNGHPVLAVVRGSAVNQDGASNGLTAPNGPSQQRVIHQALANAGLSTSDVDVVEAHGTGTQLGDPIEAQALLATYGQDRTGDPLLLGSIKSNLGHTQAAAGVAGIIKMVEAMRHGVLPKTLHLAEPTPHVDWESGAVELLAEEREWPDVDRARRAGISSFGFSGTNAHVIVEQAEPAEAEESITDGRRVPLVVSGRSDAALRAQAARLREHLGEFDVTEVAYSLATTRTLHEHRAVVLADEPGEVLEALDAIAAGEPGAITGVAGAKTAFLFTGQGSQRAGMGRELYAAQPVFAEALDAVCTEFGSRLDSPLKTILFEDPDRLLDKTRYTQAALFAVEVALFRLFEHFGVTPDFLIGHSIGEVAAAHVAGVLDLPSAVALVAARGELMQALPEGGAMVAIQATEDEITPLLTGAVSIAALNSPSSTVISGDDAAVLAVADHFTALGRKTKLLTVSHAFHSPRMDAMLEDFYAVAETLTYHEPRIPVVSNVSGRLATAEELADPDYWVRHVRRAVRFADGVRTLEERGVTTLVELGPDGILCAMTQECLKSVVTAVPALRAARDEETTVRHALAAAIAAGASPDWSALFAGITPKRVDLPTYPFQRARYWLDAPERPAGAAFGATNALESAFWAAVDRGDLGELVATLAVDADDPLSAVLPALSAWHSQAADESTVDGWRYRIAWNPLPEPAGTAQGTWLVVVPEGVETAWPEALRAAGVDVRVVTGIDQNTEPVDGVLSLLALDERPHPDAASVPRGLAATAELMRNLGDTPLWIATTGAVAPVSSAAQAAVWGLGRVFGLERPERWGGLVDLPAEVSDRAAARLAAVLTGTEDQVAIRDNGVQARRLVPASAAGTVSRRQGWRPDGATVLVTGGTGAIGAHVARWLATAGAAHVVLTSRRGADAPGAAELAAELTELGTRVTVAACDATDRDALTALAASLDGPVTAVLHAAGLGETGAVDDLVLDDLARIATAKITGAHALEDVFPDLDAFVLFSSNAGVWGGGGQGAYAAANAYLDAFAEQRRARGLKATSIAWGAWADGGMAEGEAGEQMRRRGVPAMDPKLAIAALRQALERDETFLAVADVVWERFFPAFTAARPRPLLDELPAVRALRAAAEQAAAERTPEASALHARLSGMSGADQEDLLVDLISQHAAAVLGFAGAEGLGAQKAFRELGFDSLTAVELRNRLTAVTGLTLPTTLVFDYPSPRVLAEFLRAEVLGVAADAAQVTAVGATDEPIAIVAMACRYPGGISTPEQLWDLVAEGRDAISTFPDNRGWALDALYDDDPESSGTSYTREGAFLHEAGLFDAGFFGITPREALTMDPQQRLLLEIAWEALERAGIDPETLRGSRSGVFVGGATQDYTSVLAGSTANAEGYMLTGTSSSVMSGRIAYTLGLEGPAVTVDTACSSSLVALHWAVQALRSGECSMALAGGVQVMPTPGPFVEFSRQRGLAKDGRCKPYASAADGTSWGEGAGMLVVERLSDARRNGHPVLAIVRGSAINSDGASNGLTAPNGPAQQKVIRQALANAGLSTSDVDVVEGHGTGTTLGDPVEAQALLATYGRDRSEPLWLGSLKSNIGHTQAAAGVGGVIKMVQAIQHGVLPRSLHIDEPTPHVDWASGAVELLAEERAWPETGRPRRAAVSAFGVSGTNAHAIIEAPSEVDVETAEPSYQGAVPWVLTARTEGALRAQAARLATVDAHPVDVGHALATTRSVFEHRAVVVGRDAGELKERLTALAGGIAGHGVAQGFARGERPVFVFPGQGSQWPGMAVELLETEPAFAARMAECAAALAPFVDFQLLDVVRAAEPLERVDVVQPVLWAINVSLAEVWRAYGVRPAAVIGHSQGEIAAAAVAGALSLSDAARVVALRSQAILALSGRGGMVSLALSRAGAEELLTGWTGRISVAAVNGPEATVVSGDGDALDELVEHCRGHHIRARRIAVDYASHCAHVEAIEDELLRLLAPIRPKDTETVFHSTVTGGPVETSTLDAAYWYRNLRQQVRFEEVTRALLALGHESFVEVSAHPVLTVGIQQTIDDAGSTATVSGTLRRDEGGRDRLLLALAEAFAHGVTVDWAAVFDGSGARRADLPTYAFQHEHYWPEPAAPAFADVSSAGLGAVAHPLLGAAVGLAENAGYLCTGRISRQTHPWLADHVVGDTVLLPGTAFVELAIRAGDQSGCGRLDELTLHAPLVLPETGHVLLQIVVGEPDPNGLRPLTVYSRDEHALDEQGWTRHASGLLGSGVTEFDVDTEWPPAGAEAVSLDGYYDVMADHGFAYGPAFQGLTAAWRRDGEVFAEVTLPDGADAAAFGLHPALLDAAVQAAGLGLVEGGHLPFAWTGVTLHASGAASLRVRLAPSGDGLALSASDPAGRPVVTVESLVLRPMSAPARSSAADSLFCVTWTEVPVTEERPSVAVLGEDPFGLAGAFGAVCHDTPNALAEADQPELVLVSFAADDVRANAGRALKLVRGWLADERFTGRLVLVTRGAVAIDGESPDVATAAVWGLLRSTQSEHPGRFLLLDLDPAGGLPEGALTGDEPQRALRGGQVLVPRLAPAESTVDVLGDEGTVLVTGATGTIGSLLARHLVTGHGVRRLLLTGRQGWAAPGAPELAAELTELGAEVTIAACDVAHRDALAELLAGVPDLTAVIHAAAVLDDGVVEAQTEERLDTVLRPKADAALHLDELTADRDLRAFVLFSSAAGLLGSAGQANYAAANAVVDALAQRRRAEGKPAVSLAWGFWEERSALTGELDDVDVRRMSRGGVAPLSSAQGMALFDAAIGSPDALVVPMRLDVPALRKQAAAGMIPPVMRGLVRAPGRRTAALAGAAAVDSVEARLAGLPAAERAAFLLDLVRGQAAAVAGHASAEAVDPDRAFRELGFDSLTAVELRNRLGAATGLRLPATMVFDYPAPAALAAELDRRLAGVVRTGPVARKATTADDPVVIVGMGCRYPGGVRGPQDLWRLVSEGTDAISVFPADRGWDVAGLFDDDPDNQGTSYAREGAFLYDAGEFDAAFFGISPREAIAMDPQQRLLLETSWEAFERAGIDPGTLRGSRTGVFAGVMYHDYATSLASVPEGVEGYLGTGTSGSVASGRLSYTFGLEGPAVTVDTACSSSLVALHLAAQALRSGECELALAGGVTVLATPNVFIEFSRQRGLSSDGRCKSFADAADGTGWGEGAGMLLLERLSDARRNGHEVLAVVRGTAVNQDGASNGLTAPNGPAQQRVIRQALETAGLSTSDVDAVEAHGTGTKLGDPIEAQALLETYGQDRSGEPLLLGSLKSNIGHTQAAAGVGGIIKMVEALRHGVLPKTLHVDAPSSQVDWTAGSVELLTEERAWPETGRPRRAGVSSFGVSGTNAHAIIEQAPAIAVSEESTEDARVLPWLISGRSEAALREQADRLAARVAGEPELSAAAVARTLAAHRATWEHRAVVLGTSREELLDGVRAVAEGVDGPGVLRGTAGHAGAVAVLFSGQGSQRAGMGRELYETEPVFAAAFDDACAALDRHLDRPLKTIIEEPDLLDRTGYTQPALFAIEVALYRLAEHAGLRPAYLLGHSVGEITAAHVGGVLSLADAAELITARARLMEALPAGGAMVALQATEDEVHPHLGDGVAIAALNGPESTVVSGDEDAVLAVAGHFRDLGRKTKRLSVSHAFHSARMQPMLEEFRAVAERLSYGPPVVPIVSNVTGELLTEVDAGYWVRHVRAAVRFADGVAALHDLGARTFVELGPDAPLSGLTRESLDHDPAVLAVPALRGDRPEPAAFAAVLAALHVRGVRLDWTARAAGWGAGRADLPTYAFQREHYWLRAEAPAAVTAAPDSAFWASVERADAGALAEALNVGEDGRAALDTVLPALSAWHRRRRTESTVDSWRYRTEWHSIPEPAGGMTSGTWLVVAPAAHAEDERVAGAVRLLESLGATAAGVALDDTDADRDLLAGGLRTVLDGPVGGVLSLLSLDETHGLALSTALIQALGDAGVEAPLWCLTSGGVRTGTSDAVPAPGAAQVWALGQVAAQEYPHRWGGLLDLPAAPTAGDWRRAGAVLTGGGREDEVAVRPAGVLARRLVRAPIGDAGTPWTPEGPVLLTGAVSESVEAWLTSLGAEPTRDVTAGARTVVHLVTPSSPAPLDTLTPSAFEAAVQEQVAEALEVGEGVEAFLVLVPGACVWGGAGAAVDAAAGARLTALAQQRGAGTLCVATGPWEGTPTTPGVAPLDPRLLLAAVRAAAGRGERGLVLADVDWVAVAPGLRASRPAAFLDVLAPVVEAKPEPARLGALEGLGSATAAERAGILLGVVREQAAFVLGHRSADAVEGDREFLELGFASLTAVELRNRLTELTGLDLPPALVYEFGTPAALAGYLAERLAGTNTSVPVESTLGALFRQACAQGQAGDFVSMLMTASQFRPTGAPAASLVRLAPETAEPSLICVPSMTAISGPHQYAGIGAALRGVRGVSALTVPGFGTGEALPDSADAVADLLADAVAERAGDGPFVLAGHSSGAVLAHAVTARLEQRGLRPAALVVLDGYAPGGEGIDALLPGLMGGMADRDGRYAPVDDDRLTAMGAYFRLFEQWRAPEVTIPVLLVTAAEPMPEWPAEGWRSKWVSVTTEAEAEGNHYTMLEEHAEVVAKHVNDWLVQLS</sequence>
<dbReference type="PROSITE" id="PS00606">
    <property type="entry name" value="KS3_1"/>
    <property type="match status" value="3"/>
</dbReference>
<dbReference type="InterPro" id="IPR020806">
    <property type="entry name" value="PKS_PP-bd"/>
</dbReference>
<dbReference type="InterPro" id="IPR049551">
    <property type="entry name" value="PKS_DH_C"/>
</dbReference>
<protein>
    <submittedName>
        <fullName evidence="13">SDR family NAD(P)-dependent oxidoreductase</fullName>
    </submittedName>
</protein>
<evidence type="ECO:0000256" key="5">
    <source>
        <dbReference type="ARBA" id="ARBA00022679"/>
    </source>
</evidence>
<dbReference type="InterPro" id="IPR015083">
    <property type="entry name" value="NorB/c/GfsB-D-like_docking"/>
</dbReference>
<feature type="domain" description="Carrier" evidence="10">
    <location>
        <begin position="3135"/>
        <end position="3210"/>
    </location>
</feature>
<dbReference type="Proteomes" id="UP001304298">
    <property type="component" value="Unassembled WGS sequence"/>
</dbReference>
<dbReference type="Pfam" id="PF16197">
    <property type="entry name" value="KAsynt_C_assoc"/>
    <property type="match status" value="3"/>
</dbReference>
<dbReference type="SUPFAM" id="SSF101173">
    <property type="entry name" value="Docking domain B of the erythromycin polyketide synthase (DEBS)"/>
    <property type="match status" value="1"/>
</dbReference>
<keyword evidence="7" id="KW-0511">Multifunctional enzyme</keyword>
<dbReference type="Gene3D" id="3.40.50.11460">
    <property type="match status" value="1"/>
</dbReference>
<keyword evidence="5" id="KW-0808">Transferase</keyword>
<dbReference type="Gene3D" id="6.10.140.1830">
    <property type="match status" value="2"/>
</dbReference>
<dbReference type="PROSITE" id="PS00012">
    <property type="entry name" value="PHOSPHOPANTETHEINE"/>
    <property type="match status" value="2"/>
</dbReference>
<feature type="domain" description="PKS/mFAS DH" evidence="12">
    <location>
        <begin position="2411"/>
        <end position="2679"/>
    </location>
</feature>
<dbReference type="Pfam" id="PF14765">
    <property type="entry name" value="PS-DH"/>
    <property type="match status" value="1"/>
</dbReference>
<feature type="active site" description="Proton donor; for dehydratase activity" evidence="9">
    <location>
        <position position="2606"/>
    </location>
</feature>
<dbReference type="InterPro" id="IPR014030">
    <property type="entry name" value="Ketoacyl_synth_N"/>
</dbReference>
<evidence type="ECO:0000256" key="9">
    <source>
        <dbReference type="PROSITE-ProRule" id="PRU01363"/>
    </source>
</evidence>
<dbReference type="InterPro" id="IPR032821">
    <property type="entry name" value="PKS_assoc"/>
</dbReference>
<dbReference type="SMART" id="SM00822">
    <property type="entry name" value="PKS_KR"/>
    <property type="match status" value="2"/>
</dbReference>
<evidence type="ECO:0000256" key="1">
    <source>
        <dbReference type="ARBA" id="ARBA00001957"/>
    </source>
</evidence>
<accession>A0ABU5REU9</accession>
<evidence type="ECO:0000256" key="7">
    <source>
        <dbReference type="ARBA" id="ARBA00023268"/>
    </source>
</evidence>
<evidence type="ECO:0000256" key="2">
    <source>
        <dbReference type="ARBA" id="ARBA00004792"/>
    </source>
</evidence>
<dbReference type="Gene3D" id="3.30.70.3290">
    <property type="match status" value="3"/>
</dbReference>
<dbReference type="InterPro" id="IPR041618">
    <property type="entry name" value="PKS_DE"/>
</dbReference>
<feature type="domain" description="Ketosynthase family 3 (KS3)" evidence="11">
    <location>
        <begin position="35"/>
        <end position="460"/>
    </location>
</feature>
<dbReference type="Gene3D" id="3.40.366.10">
    <property type="entry name" value="Malonyl-Coenzyme A Acyl Carrier Protein, domain 2"/>
    <property type="match status" value="3"/>
</dbReference>
<dbReference type="InterPro" id="IPR001227">
    <property type="entry name" value="Ac_transferase_dom_sf"/>
</dbReference>
<dbReference type="InterPro" id="IPR036299">
    <property type="entry name" value="Polyketide_synth_docking_sf"/>
</dbReference>
<evidence type="ECO:0000259" key="11">
    <source>
        <dbReference type="PROSITE" id="PS52004"/>
    </source>
</evidence>
<dbReference type="SMART" id="SM00827">
    <property type="entry name" value="PKS_AT"/>
    <property type="match status" value="3"/>
</dbReference>
<gene>
    <name evidence="13" type="ORF">VA596_31665</name>
</gene>
<evidence type="ECO:0000313" key="14">
    <source>
        <dbReference type="Proteomes" id="UP001304298"/>
    </source>
</evidence>
<dbReference type="Gene3D" id="3.10.129.110">
    <property type="entry name" value="Polyketide synthase dehydratase"/>
    <property type="match status" value="1"/>
</dbReference>
<keyword evidence="8" id="KW-0012">Acyltransferase</keyword>
<dbReference type="InterPro" id="IPR016039">
    <property type="entry name" value="Thiolase-like"/>
</dbReference>
<dbReference type="RefSeq" id="WP_323331871.1">
    <property type="nucleotide sequence ID" value="NZ_JAYFSI010000008.1"/>
</dbReference>
<dbReference type="InterPro" id="IPR016035">
    <property type="entry name" value="Acyl_Trfase/lysoPLipase"/>
</dbReference>
<dbReference type="Gene3D" id="3.40.50.720">
    <property type="entry name" value="NAD(P)-binding Rossmann-like Domain"/>
    <property type="match status" value="3"/>
</dbReference>